<evidence type="ECO:0000313" key="2">
    <source>
        <dbReference type="Proteomes" id="UP000030669"/>
    </source>
</evidence>
<dbReference type="STRING" id="670483.S7RDW7"/>
<dbReference type="RefSeq" id="XP_007869550.1">
    <property type="nucleotide sequence ID" value="XM_007871359.1"/>
</dbReference>
<keyword evidence="2" id="KW-1185">Reference proteome</keyword>
<protein>
    <submittedName>
        <fullName evidence="1">Uncharacterized protein</fullName>
    </submittedName>
</protein>
<dbReference type="AlphaFoldDB" id="S7RDW7"/>
<dbReference type="EMBL" id="KB469308">
    <property type="protein sequence ID" value="EPQ52405.1"/>
    <property type="molecule type" value="Genomic_DNA"/>
</dbReference>
<dbReference type="Proteomes" id="UP000030669">
    <property type="component" value="Unassembled WGS sequence"/>
</dbReference>
<evidence type="ECO:0000313" key="1">
    <source>
        <dbReference type="EMBL" id="EPQ52405.1"/>
    </source>
</evidence>
<dbReference type="GeneID" id="19302459"/>
<sequence>MGWTAPPTRREVSLLLFCLTAFILGYNLEVSLSTVGLDAPTRATFSKKIGVGGDPGLERDGRKPRAWRDRLEREVVGDWEWDEGEVLHTWGEDKEGSWERYGYNFSDLRDSDITWRKAASMLGAQRGLGEVQLLGPINVDEGRTHWGSDVPMSRIVSHVPGFTILDNAVYANGTMFIVSPNDLSAPLSSIASSSTNPSEPPSHAEWQVIRPDDAAARFGDHAQKISGVSFISTDPSTLQDNYTLISLWRAYSTLDQDQDITSTGSSTLPPPLRLIYPNIQTYSDHQKRPEAGDPEIPRVRSRNGIHPFLVKAAFPTAGVWYAEDWEDLKKTEVPFLLERVVLLDRAAAQRSGLESGLPFWANAFTRMEASPYWWAPIRKTLAGFLSVDLDEEGAGKGRKTAKTKPVITYITRQNEEQGARLRPQDHQLLVDALRGLEKHYGYEVHVVSRETEWKDRMSAILRSSMILSVYGDHLADAVFIQPWPRSMVMEFFPPDTFVRDRELPAKSMGVQYMAWWYGRKFSGDSLPSSTRLPDQTQRQEIALDASAVAQAVREELSRKP</sequence>
<organism evidence="1 2">
    <name type="scientific">Gloeophyllum trabeum (strain ATCC 11539 / FP-39264 / Madison 617)</name>
    <name type="common">Brown rot fungus</name>
    <dbReference type="NCBI Taxonomy" id="670483"/>
    <lineage>
        <taxon>Eukaryota</taxon>
        <taxon>Fungi</taxon>
        <taxon>Dikarya</taxon>
        <taxon>Basidiomycota</taxon>
        <taxon>Agaricomycotina</taxon>
        <taxon>Agaricomycetes</taxon>
        <taxon>Gloeophyllales</taxon>
        <taxon>Gloeophyllaceae</taxon>
        <taxon>Gloeophyllum</taxon>
    </lineage>
</organism>
<accession>S7RDW7</accession>
<dbReference type="OrthoDB" id="529273at2759"/>
<proteinExistence type="predicted"/>
<name>S7RDW7_GLOTA</name>
<reference evidence="1 2" key="1">
    <citation type="journal article" date="2012" name="Science">
        <title>The Paleozoic origin of enzymatic lignin decomposition reconstructed from 31 fungal genomes.</title>
        <authorList>
            <person name="Floudas D."/>
            <person name="Binder M."/>
            <person name="Riley R."/>
            <person name="Barry K."/>
            <person name="Blanchette R.A."/>
            <person name="Henrissat B."/>
            <person name="Martinez A.T."/>
            <person name="Otillar R."/>
            <person name="Spatafora J.W."/>
            <person name="Yadav J.S."/>
            <person name="Aerts A."/>
            <person name="Benoit I."/>
            <person name="Boyd A."/>
            <person name="Carlson A."/>
            <person name="Copeland A."/>
            <person name="Coutinho P.M."/>
            <person name="de Vries R.P."/>
            <person name="Ferreira P."/>
            <person name="Findley K."/>
            <person name="Foster B."/>
            <person name="Gaskell J."/>
            <person name="Glotzer D."/>
            <person name="Gorecki P."/>
            <person name="Heitman J."/>
            <person name="Hesse C."/>
            <person name="Hori C."/>
            <person name="Igarashi K."/>
            <person name="Jurgens J.A."/>
            <person name="Kallen N."/>
            <person name="Kersten P."/>
            <person name="Kohler A."/>
            <person name="Kuees U."/>
            <person name="Kumar T.K.A."/>
            <person name="Kuo A."/>
            <person name="LaButti K."/>
            <person name="Larrondo L.F."/>
            <person name="Lindquist E."/>
            <person name="Ling A."/>
            <person name="Lombard V."/>
            <person name="Lucas S."/>
            <person name="Lundell T."/>
            <person name="Martin R."/>
            <person name="McLaughlin D.J."/>
            <person name="Morgenstern I."/>
            <person name="Morin E."/>
            <person name="Murat C."/>
            <person name="Nagy L.G."/>
            <person name="Nolan M."/>
            <person name="Ohm R.A."/>
            <person name="Patyshakuliyeva A."/>
            <person name="Rokas A."/>
            <person name="Ruiz-Duenas F.J."/>
            <person name="Sabat G."/>
            <person name="Salamov A."/>
            <person name="Samejima M."/>
            <person name="Schmutz J."/>
            <person name="Slot J.C."/>
            <person name="St John F."/>
            <person name="Stenlid J."/>
            <person name="Sun H."/>
            <person name="Sun S."/>
            <person name="Syed K."/>
            <person name="Tsang A."/>
            <person name="Wiebenga A."/>
            <person name="Young D."/>
            <person name="Pisabarro A."/>
            <person name="Eastwood D.C."/>
            <person name="Martin F."/>
            <person name="Cullen D."/>
            <person name="Grigoriev I.V."/>
            <person name="Hibbett D.S."/>
        </authorList>
    </citation>
    <scope>NUCLEOTIDE SEQUENCE [LARGE SCALE GENOMIC DNA]</scope>
    <source>
        <strain evidence="1 2">ATCC 11539</strain>
    </source>
</reference>
<gene>
    <name evidence="1" type="ORF">GLOTRDRAFT_132253</name>
</gene>
<dbReference type="HOGENOM" id="CLU_033167_0_0_1"/>
<dbReference type="KEGG" id="gtr:GLOTRDRAFT_132253"/>
<dbReference type="OMA" id="KIHGTSW"/>
<dbReference type="eggNOG" id="ENOG502SMK7">
    <property type="taxonomic scope" value="Eukaryota"/>
</dbReference>